<evidence type="ECO:0000256" key="2">
    <source>
        <dbReference type="ARBA" id="ARBA00022771"/>
    </source>
</evidence>
<evidence type="ECO:0000256" key="4">
    <source>
        <dbReference type="PROSITE-ProRule" id="PRU00175"/>
    </source>
</evidence>
<keyword evidence="5" id="KW-0175">Coiled coil</keyword>
<dbReference type="InterPro" id="IPR001841">
    <property type="entry name" value="Znf_RING"/>
</dbReference>
<feature type="region of interest" description="Disordered" evidence="6">
    <location>
        <begin position="1"/>
        <end position="38"/>
    </location>
</feature>
<feature type="compositionally biased region" description="Basic and acidic residues" evidence="6">
    <location>
        <begin position="1"/>
        <end position="11"/>
    </location>
</feature>
<dbReference type="PROSITE" id="PS00518">
    <property type="entry name" value="ZF_RING_1"/>
    <property type="match status" value="1"/>
</dbReference>
<keyword evidence="1" id="KW-0479">Metal-binding</keyword>
<evidence type="ECO:0000256" key="5">
    <source>
        <dbReference type="SAM" id="Coils"/>
    </source>
</evidence>
<feature type="coiled-coil region" evidence="5">
    <location>
        <begin position="86"/>
        <end position="127"/>
    </location>
</feature>
<dbReference type="STRING" id="1447872.A0A1J9Q2T1"/>
<name>A0A1J9Q2T1_9EURO</name>
<evidence type="ECO:0000256" key="1">
    <source>
        <dbReference type="ARBA" id="ARBA00022723"/>
    </source>
</evidence>
<organism evidence="8 9">
    <name type="scientific">Emergomyces pasteurianus Ep9510</name>
    <dbReference type="NCBI Taxonomy" id="1447872"/>
    <lineage>
        <taxon>Eukaryota</taxon>
        <taxon>Fungi</taxon>
        <taxon>Dikarya</taxon>
        <taxon>Ascomycota</taxon>
        <taxon>Pezizomycotina</taxon>
        <taxon>Eurotiomycetes</taxon>
        <taxon>Eurotiomycetidae</taxon>
        <taxon>Onygenales</taxon>
        <taxon>Ajellomycetaceae</taxon>
        <taxon>Emergomyces</taxon>
    </lineage>
</organism>
<evidence type="ECO:0000256" key="3">
    <source>
        <dbReference type="ARBA" id="ARBA00022833"/>
    </source>
</evidence>
<dbReference type="AlphaFoldDB" id="A0A1J9Q2T1"/>
<evidence type="ECO:0000259" key="7">
    <source>
        <dbReference type="PROSITE" id="PS50089"/>
    </source>
</evidence>
<feature type="compositionally biased region" description="Basic residues" evidence="6">
    <location>
        <begin position="29"/>
        <end position="38"/>
    </location>
</feature>
<comment type="caution">
    <text evidence="8">The sequence shown here is derived from an EMBL/GenBank/DDBJ whole genome shotgun (WGS) entry which is preliminary data.</text>
</comment>
<evidence type="ECO:0000313" key="8">
    <source>
        <dbReference type="EMBL" id="OJD10591.1"/>
    </source>
</evidence>
<keyword evidence="2 4" id="KW-0863">Zinc-finger</keyword>
<feature type="domain" description="RING-type" evidence="7">
    <location>
        <begin position="130"/>
        <end position="165"/>
    </location>
</feature>
<dbReference type="OrthoDB" id="4205714at2759"/>
<dbReference type="EMBL" id="LGRN01000747">
    <property type="protein sequence ID" value="OJD10591.1"/>
    <property type="molecule type" value="Genomic_DNA"/>
</dbReference>
<keyword evidence="3" id="KW-0862">Zinc</keyword>
<accession>A0A1J9Q2T1</accession>
<dbReference type="VEuPathDB" id="FungiDB:AJ78_08440"/>
<dbReference type="InterPro" id="IPR013083">
    <property type="entry name" value="Znf_RING/FYVE/PHD"/>
</dbReference>
<proteinExistence type="predicted"/>
<dbReference type="Proteomes" id="UP000182235">
    <property type="component" value="Unassembled WGS sequence"/>
</dbReference>
<gene>
    <name evidence="8" type="ORF">AJ78_08440</name>
</gene>
<dbReference type="InterPro" id="IPR017907">
    <property type="entry name" value="Znf_RING_CS"/>
</dbReference>
<dbReference type="SUPFAM" id="SSF57850">
    <property type="entry name" value="RING/U-box"/>
    <property type="match status" value="1"/>
</dbReference>
<dbReference type="PROSITE" id="PS50089">
    <property type="entry name" value="ZF_RING_2"/>
    <property type="match status" value="1"/>
</dbReference>
<protein>
    <recommendedName>
        <fullName evidence="7">RING-type domain-containing protein</fullName>
    </recommendedName>
</protein>
<evidence type="ECO:0000256" key="6">
    <source>
        <dbReference type="SAM" id="MobiDB-lite"/>
    </source>
</evidence>
<keyword evidence="9" id="KW-1185">Reference proteome</keyword>
<evidence type="ECO:0000313" key="9">
    <source>
        <dbReference type="Proteomes" id="UP000182235"/>
    </source>
</evidence>
<dbReference type="GO" id="GO:0008270">
    <property type="term" value="F:zinc ion binding"/>
    <property type="evidence" value="ECO:0007669"/>
    <property type="project" value="UniProtKB-KW"/>
</dbReference>
<dbReference type="Gene3D" id="3.30.40.10">
    <property type="entry name" value="Zinc/RING finger domain, C3HC4 (zinc finger)"/>
    <property type="match status" value="1"/>
</dbReference>
<sequence length="175" mass="20031">MASADSPRDGLRSTIIISSDAEMDEHQPPARKLRRKRPRTDYSYPVYEALFDDPVPSEMRQPLKKCKIPNLDAVLETANQGIHNIFEVEHAKRKALEEEVQHLRAEITRKKGLVDRLETEVRELKHQCQCQICYTIPSGWRTLLCGHRYCPECLPPIGATCGMCRQVITGVIKSY</sequence>
<reference evidence="8 9" key="1">
    <citation type="submission" date="2015-07" db="EMBL/GenBank/DDBJ databases">
        <title>Emmonsia species relationships and genome sequence.</title>
        <authorList>
            <consortium name="The Broad Institute Genomics Platform"/>
            <person name="Cuomo C.A."/>
            <person name="Munoz J.F."/>
            <person name="Imamovic A."/>
            <person name="Priest M.E."/>
            <person name="Young S."/>
            <person name="Clay O.K."/>
            <person name="McEwen J.G."/>
        </authorList>
    </citation>
    <scope>NUCLEOTIDE SEQUENCE [LARGE SCALE GENOMIC DNA]</scope>
    <source>
        <strain evidence="8 9">UAMH 9510</strain>
    </source>
</reference>